<evidence type="ECO:0000259" key="3">
    <source>
        <dbReference type="Pfam" id="PF00144"/>
    </source>
</evidence>
<evidence type="ECO:0000256" key="1">
    <source>
        <dbReference type="ARBA" id="ARBA00038215"/>
    </source>
</evidence>
<feature type="domain" description="Beta-lactamase-related" evidence="3">
    <location>
        <begin position="79"/>
        <end position="366"/>
    </location>
</feature>
<feature type="signal peptide" evidence="2">
    <location>
        <begin position="1"/>
        <end position="19"/>
    </location>
</feature>
<evidence type="ECO:0000256" key="2">
    <source>
        <dbReference type="SAM" id="SignalP"/>
    </source>
</evidence>
<accession>A0AAD6VBH9</accession>
<dbReference type="PANTHER" id="PTHR46825:SF15">
    <property type="entry name" value="BETA-LACTAMASE-RELATED DOMAIN-CONTAINING PROTEIN"/>
    <property type="match status" value="1"/>
</dbReference>
<dbReference type="Proteomes" id="UP001219525">
    <property type="component" value="Unassembled WGS sequence"/>
</dbReference>
<comment type="caution">
    <text evidence="4">The sequence shown here is derived from an EMBL/GenBank/DDBJ whole genome shotgun (WGS) entry which is preliminary data.</text>
</comment>
<evidence type="ECO:0000313" key="4">
    <source>
        <dbReference type="EMBL" id="KAJ7206500.1"/>
    </source>
</evidence>
<dbReference type="AlphaFoldDB" id="A0AAD6VBH9"/>
<dbReference type="SUPFAM" id="SSF56601">
    <property type="entry name" value="beta-lactamase/transpeptidase-like"/>
    <property type="match status" value="1"/>
</dbReference>
<name>A0AAD6VBH9_9AGAR</name>
<dbReference type="Pfam" id="PF00144">
    <property type="entry name" value="Beta-lactamase"/>
    <property type="match status" value="1"/>
</dbReference>
<feature type="chain" id="PRO_5042208362" evidence="2">
    <location>
        <begin position="20"/>
        <end position="522"/>
    </location>
</feature>
<keyword evidence="5" id="KW-1185">Reference proteome</keyword>
<proteinExistence type="inferred from homology"/>
<reference evidence="4" key="1">
    <citation type="submission" date="2023-03" db="EMBL/GenBank/DDBJ databases">
        <title>Massive genome expansion in bonnet fungi (Mycena s.s.) driven by repeated elements and novel gene families across ecological guilds.</title>
        <authorList>
            <consortium name="Lawrence Berkeley National Laboratory"/>
            <person name="Harder C.B."/>
            <person name="Miyauchi S."/>
            <person name="Viragh M."/>
            <person name="Kuo A."/>
            <person name="Thoen E."/>
            <person name="Andreopoulos B."/>
            <person name="Lu D."/>
            <person name="Skrede I."/>
            <person name="Drula E."/>
            <person name="Henrissat B."/>
            <person name="Morin E."/>
            <person name="Kohler A."/>
            <person name="Barry K."/>
            <person name="LaButti K."/>
            <person name="Morin E."/>
            <person name="Salamov A."/>
            <person name="Lipzen A."/>
            <person name="Mereny Z."/>
            <person name="Hegedus B."/>
            <person name="Baldrian P."/>
            <person name="Stursova M."/>
            <person name="Weitz H."/>
            <person name="Taylor A."/>
            <person name="Grigoriev I.V."/>
            <person name="Nagy L.G."/>
            <person name="Martin F."/>
            <person name="Kauserud H."/>
        </authorList>
    </citation>
    <scope>NUCLEOTIDE SEQUENCE</scope>
    <source>
        <strain evidence="4">9144</strain>
    </source>
</reference>
<dbReference type="Gene3D" id="3.40.710.10">
    <property type="entry name" value="DD-peptidase/beta-lactamase superfamily"/>
    <property type="match status" value="1"/>
</dbReference>
<dbReference type="EMBL" id="JARJCW010000039">
    <property type="protein sequence ID" value="KAJ7206500.1"/>
    <property type="molecule type" value="Genomic_DNA"/>
</dbReference>
<organism evidence="4 5">
    <name type="scientific">Mycena pura</name>
    <dbReference type="NCBI Taxonomy" id="153505"/>
    <lineage>
        <taxon>Eukaryota</taxon>
        <taxon>Fungi</taxon>
        <taxon>Dikarya</taxon>
        <taxon>Basidiomycota</taxon>
        <taxon>Agaricomycotina</taxon>
        <taxon>Agaricomycetes</taxon>
        <taxon>Agaricomycetidae</taxon>
        <taxon>Agaricales</taxon>
        <taxon>Marasmiineae</taxon>
        <taxon>Mycenaceae</taxon>
        <taxon>Mycena</taxon>
    </lineage>
</organism>
<gene>
    <name evidence="4" type="ORF">GGX14DRAFT_367135</name>
</gene>
<protein>
    <submittedName>
        <fullName evidence="4">Beta-lactamase/transpeptidase-like protein</fullName>
    </submittedName>
</protein>
<dbReference type="InterPro" id="IPR001466">
    <property type="entry name" value="Beta-lactam-related"/>
</dbReference>
<evidence type="ECO:0000313" key="5">
    <source>
        <dbReference type="Proteomes" id="UP001219525"/>
    </source>
</evidence>
<sequence>MHLLFPLVALAVQARVISAAAPDYHDTQQQQPLDFTDASQPHLEILNADVDAAINSILQDFRSPGGVGAAVVRKGPDGSGWSVETKGYGVAKLDGTKATSDTLFCIGSNSKLFDILATGLLISNKSLSTPISWDTKMASVMPEWGIMDPVASAESTIVDVMSHRTGLPRHDLIIPFRIRRLRYLRPSTGFREQWQYNNHMYTVLSYFPQLLTGIPFETYVDEFIIQPLGMHSTTYFSRTAKESGHLADGIAREGVNLTEDVFGLGTLRALPYWLPNDKPGHGTIDNGRHPATDSAVIPADVVRRVAAGVTVALPVAQFPELSPGVYGGGQFRGTYRGFVCLLGFRSQVTRIPSQNFGVAVLSNDDSFGTPIVEAIKFLIIDEAMKLNPVDWSARFKSGITASFKGRTIPTPRPINATAPLHPFDKLAGRYQNLGYGTIELCFVTSDRKSAANSAACARLIEEIPTTLPDAIDPSVPILLAKYPFLRLTHISLAHFEHNVFNFSGLNSVVRPCRFVVFGGLQF</sequence>
<dbReference type="PANTHER" id="PTHR46825">
    <property type="entry name" value="D-ALANYL-D-ALANINE-CARBOXYPEPTIDASE/ENDOPEPTIDASE AMPH"/>
    <property type="match status" value="1"/>
</dbReference>
<dbReference type="InterPro" id="IPR012338">
    <property type="entry name" value="Beta-lactam/transpept-like"/>
</dbReference>
<comment type="similarity">
    <text evidence="1">Belongs to the peptidase S12 family.</text>
</comment>
<dbReference type="InterPro" id="IPR050491">
    <property type="entry name" value="AmpC-like"/>
</dbReference>
<keyword evidence="2" id="KW-0732">Signal</keyword>